<gene>
    <name evidence="8" type="ORF">IGS68_32015</name>
</gene>
<evidence type="ECO:0000313" key="9">
    <source>
        <dbReference type="Proteomes" id="UP000595197"/>
    </source>
</evidence>
<evidence type="ECO:0000313" key="8">
    <source>
        <dbReference type="EMBL" id="QQP93647.1"/>
    </source>
</evidence>
<dbReference type="PANTHER" id="PTHR42784">
    <property type="entry name" value="PYRANOSE 2-OXIDASE"/>
    <property type="match status" value="1"/>
</dbReference>
<dbReference type="RefSeq" id="WP_201083370.1">
    <property type="nucleotide sequence ID" value="NZ_CP067422.1"/>
</dbReference>
<name>A0ABX7BKU6_9PROT</name>
<feature type="domain" description="FAD dependent oxidoreductase" evidence="6">
    <location>
        <begin position="17"/>
        <end position="230"/>
    </location>
</feature>
<reference evidence="8" key="1">
    <citation type="submission" date="2021-02" db="EMBL/GenBank/DDBJ databases">
        <title>Skermanella TT6 skin isolate.</title>
        <authorList>
            <person name="Lee K."/>
            <person name="Ganzorig M."/>
        </authorList>
    </citation>
    <scope>NUCLEOTIDE SEQUENCE</scope>
    <source>
        <strain evidence="8">TT6</strain>
    </source>
</reference>
<evidence type="ECO:0000256" key="5">
    <source>
        <dbReference type="ARBA" id="ARBA00023002"/>
    </source>
</evidence>
<evidence type="ECO:0000256" key="4">
    <source>
        <dbReference type="ARBA" id="ARBA00022827"/>
    </source>
</evidence>
<keyword evidence="5" id="KW-0560">Oxidoreductase</keyword>
<dbReference type="InterPro" id="IPR007867">
    <property type="entry name" value="GMC_OxRtase_C"/>
</dbReference>
<comment type="similarity">
    <text evidence="2">Belongs to the GMC oxidoreductase family.</text>
</comment>
<dbReference type="Pfam" id="PF01266">
    <property type="entry name" value="DAO"/>
    <property type="match status" value="1"/>
</dbReference>
<dbReference type="SUPFAM" id="SSF51905">
    <property type="entry name" value="FAD/NAD(P)-binding domain"/>
    <property type="match status" value="1"/>
</dbReference>
<keyword evidence="3" id="KW-0285">Flavoprotein</keyword>
<keyword evidence="8" id="KW-0614">Plasmid</keyword>
<organism evidence="8 9">
    <name type="scientific">Skermanella cutis</name>
    <dbReference type="NCBI Taxonomy" id="2775420"/>
    <lineage>
        <taxon>Bacteria</taxon>
        <taxon>Pseudomonadati</taxon>
        <taxon>Pseudomonadota</taxon>
        <taxon>Alphaproteobacteria</taxon>
        <taxon>Rhodospirillales</taxon>
        <taxon>Azospirillaceae</taxon>
        <taxon>Skermanella</taxon>
    </lineage>
</organism>
<accession>A0ABX7BKU6</accession>
<dbReference type="Proteomes" id="UP000595197">
    <property type="component" value="Plasmid pTT6-2"/>
</dbReference>
<dbReference type="EMBL" id="CP067422">
    <property type="protein sequence ID" value="QQP93647.1"/>
    <property type="molecule type" value="Genomic_DNA"/>
</dbReference>
<evidence type="ECO:0000259" key="6">
    <source>
        <dbReference type="Pfam" id="PF01266"/>
    </source>
</evidence>
<dbReference type="Gene3D" id="3.50.50.60">
    <property type="entry name" value="FAD/NAD(P)-binding domain"/>
    <property type="match status" value="2"/>
</dbReference>
<protein>
    <submittedName>
        <fullName evidence="8">GMC family oxidoreductase</fullName>
    </submittedName>
</protein>
<sequence>MFIDINGLDEHAELEADICIIGAGPAGISMARDLIGTPVRVLLLESGELEFDGDTQELYASESIGIPYFALDQSRLRYFGGSSNHWDNWCGEFEPIDFRQRSWVPDSGWPFGIEELYPYYDRARPLCGLPPRRSTEWIQENMGVPPLPFDGSRLKYHFWEIAGPPIRFGEAYGAELREAPNIRVVFNANATELRTDEAGGVITSVELRSLKGRVTTARARFVVLACGGMENARLMLDSDRVQPNGIGNRHDLVGRYFMDHPLDRVGSIVTSDPMKLIDALRTSRRGKYFYFPSVVLTETAMEREQVLNSRIQLRFTTTENTLPMLQRVGRAVAAGQVPSRPLETVGELLLNADIVAYNLYRRMIADLPIVPKPASVTEVLFTFQAEQAPNPNSRIMLSDKRNALGGRQMVLDWRLSELEKRSLHVQTKLLGAELARMGLGLFRMESWLAEGANSWSPDVVIGYHHMGTTRMADDELRGVVDRQCRVHGMDNLYIAGSSVFPTGSNINPTLTIVALALRLTDHLKQRVTTTT</sequence>
<keyword evidence="9" id="KW-1185">Reference proteome</keyword>
<comment type="cofactor">
    <cofactor evidence="1">
        <name>FAD</name>
        <dbReference type="ChEBI" id="CHEBI:57692"/>
    </cofactor>
</comment>
<evidence type="ECO:0000256" key="1">
    <source>
        <dbReference type="ARBA" id="ARBA00001974"/>
    </source>
</evidence>
<dbReference type="PANTHER" id="PTHR42784:SF1">
    <property type="entry name" value="PYRANOSE 2-OXIDASE"/>
    <property type="match status" value="1"/>
</dbReference>
<geneLocation type="plasmid" evidence="8 9">
    <name>pTT6-2</name>
</geneLocation>
<dbReference type="InterPro" id="IPR036188">
    <property type="entry name" value="FAD/NAD-bd_sf"/>
</dbReference>
<feature type="domain" description="Glucose-methanol-choline oxidoreductase C-terminal" evidence="7">
    <location>
        <begin position="389"/>
        <end position="516"/>
    </location>
</feature>
<evidence type="ECO:0000259" key="7">
    <source>
        <dbReference type="Pfam" id="PF05199"/>
    </source>
</evidence>
<proteinExistence type="inferred from homology"/>
<keyword evidence="4" id="KW-0274">FAD</keyword>
<evidence type="ECO:0000256" key="3">
    <source>
        <dbReference type="ARBA" id="ARBA00022630"/>
    </source>
</evidence>
<evidence type="ECO:0000256" key="2">
    <source>
        <dbReference type="ARBA" id="ARBA00010790"/>
    </source>
</evidence>
<dbReference type="InterPro" id="IPR051473">
    <property type="entry name" value="P2Ox-like"/>
</dbReference>
<dbReference type="Pfam" id="PF05199">
    <property type="entry name" value="GMC_oxred_C"/>
    <property type="match status" value="1"/>
</dbReference>
<dbReference type="InterPro" id="IPR006076">
    <property type="entry name" value="FAD-dep_OxRdtase"/>
</dbReference>